<evidence type="ECO:0000313" key="6">
    <source>
        <dbReference type="Proteomes" id="UP001358417"/>
    </source>
</evidence>
<dbReference type="RefSeq" id="XP_064700623.1">
    <property type="nucleotide sequence ID" value="XM_064853888.1"/>
</dbReference>
<dbReference type="GO" id="GO:0031505">
    <property type="term" value="P:fungal-type cell wall organization"/>
    <property type="evidence" value="ECO:0007669"/>
    <property type="project" value="InterPro"/>
</dbReference>
<dbReference type="Pfam" id="PF00141">
    <property type="entry name" value="peroxidase"/>
    <property type="match status" value="1"/>
</dbReference>
<keyword evidence="2" id="KW-0575">Peroxidase</keyword>
<dbReference type="GO" id="GO:0046872">
    <property type="term" value="F:metal ion binding"/>
    <property type="evidence" value="ECO:0007669"/>
    <property type="project" value="UniProtKB-UniRule"/>
</dbReference>
<feature type="region of interest" description="Disordered" evidence="3">
    <location>
        <begin position="569"/>
        <end position="606"/>
    </location>
</feature>
<sequence>MGRSILLIFSVLSLITHALGVATWPSSIDELEDIKYLNDGYNSRGFAFAVTPCTFTRAPGRSIAGGFVRTAFHDMAPADVAAGTGGVDGSIGFELQGEYASSNGGPAFNNTITYYSRFFNAQATISDLIALGVYTAVRGCGGPIVNTRAGRIDATGPGALGVPDIRDPGPTLQGRFIRMGLTQPESISIVACGHSLGGVHATEFPAIVPLNSTRLGVADFDSTNSTYDNKIVTEYLDGTTKNVLVVGPDPSARSDLHLFNSDQNATIKTLADPAAYRSTCAKVLQKMIDTVPSQVKLTDAIEAYPVKPSALQLNVLAAGDKLSFSGQIRVRTNDLPKSTISKVEIEYKDRDGSKAGTISTKALGDASGFDDTFTFYGFDSEISAKTAVSSFTVVITLTSGSVKTFDNNGKGFPVSDKIFSQTINSSLSASSGTGVQKLNIVAAVSIICMSFTSKIYTDPIFFVIQVRNGQSPSDLKLTLTTINAMSYNKLPTVSKNTIPLVKGCESKYYTFYSANADAFTNQVNGTKYDVSFSSGGSTFSDDFNSINFLLSTAKAVSCDGGSGGSTTSIATTSGSKTTTTGWGTQQTTTTTTPKAGSSTSSTTEPTKWTTTTVTSYTTFCPGPTTFTHGTKTFTVTEATTLTITDCPCEITVPWKPTTAPASVSNGAVKPATTTTVDSPVIHNPAPAPVSSSPVAAVAPPASSTTAVSPAGSTTKPAVVATFTGAATPGKRADLLVVGVVGMVAYLL</sequence>
<dbReference type="PRINTS" id="PR00458">
    <property type="entry name" value="PEROXIDASE"/>
</dbReference>
<evidence type="ECO:0000256" key="2">
    <source>
        <dbReference type="RuleBase" id="RU363051"/>
    </source>
</evidence>
<dbReference type="GO" id="GO:0005199">
    <property type="term" value="F:structural constituent of cell wall"/>
    <property type="evidence" value="ECO:0007669"/>
    <property type="project" value="InterPro"/>
</dbReference>
<comment type="caution">
    <text evidence="5">The sequence shown here is derived from an EMBL/GenBank/DDBJ whole genome shotgun (WGS) entry which is preliminary data.</text>
</comment>
<dbReference type="PROSITE" id="PS50873">
    <property type="entry name" value="PEROXIDASE_4"/>
    <property type="match status" value="1"/>
</dbReference>
<dbReference type="InterPro" id="IPR002016">
    <property type="entry name" value="Haem_peroxidase"/>
</dbReference>
<keyword evidence="6" id="KW-1185">Reference proteome</keyword>
<dbReference type="InterPro" id="IPR038843">
    <property type="entry name" value="Sed1/Spi1"/>
</dbReference>
<dbReference type="GO" id="GO:0006979">
    <property type="term" value="P:response to oxidative stress"/>
    <property type="evidence" value="ECO:0007669"/>
    <property type="project" value="InterPro"/>
</dbReference>
<evidence type="ECO:0000256" key="3">
    <source>
        <dbReference type="SAM" id="MobiDB-lite"/>
    </source>
</evidence>
<keyword evidence="2" id="KW-0732">Signal</keyword>
<feature type="domain" description="Plant heme peroxidase family profile" evidence="4">
    <location>
        <begin position="126"/>
        <end position="336"/>
    </location>
</feature>
<dbReference type="InterPro" id="IPR010255">
    <property type="entry name" value="Haem_peroxidase_sf"/>
</dbReference>
<dbReference type="EMBL" id="JAVRRD010000041">
    <property type="protein sequence ID" value="KAK5044979.1"/>
    <property type="molecule type" value="Genomic_DNA"/>
</dbReference>
<evidence type="ECO:0000259" key="4">
    <source>
        <dbReference type="PROSITE" id="PS50873"/>
    </source>
</evidence>
<feature type="compositionally biased region" description="Low complexity" evidence="3">
    <location>
        <begin position="688"/>
        <end position="712"/>
    </location>
</feature>
<dbReference type="EC" id="1.11.1.-" evidence="2"/>
<dbReference type="GO" id="GO:0020037">
    <property type="term" value="F:heme binding"/>
    <property type="evidence" value="ECO:0007669"/>
    <property type="project" value="UniProtKB-UniRule"/>
</dbReference>
<dbReference type="PANTHER" id="PTHR35523:SF1">
    <property type="entry name" value="CELL WALL PROTEIN SED1"/>
    <property type="match status" value="1"/>
</dbReference>
<keyword evidence="2" id="KW-0560">Oxidoreductase</keyword>
<evidence type="ECO:0000256" key="1">
    <source>
        <dbReference type="RuleBase" id="RU004241"/>
    </source>
</evidence>
<dbReference type="PANTHER" id="PTHR35523">
    <property type="entry name" value="CELL WALL PROTEIN SED1"/>
    <property type="match status" value="1"/>
</dbReference>
<reference evidence="5 6" key="1">
    <citation type="submission" date="2023-08" db="EMBL/GenBank/DDBJ databases">
        <title>Black Yeasts Isolated from many extreme environments.</title>
        <authorList>
            <person name="Coleine C."/>
            <person name="Stajich J.E."/>
            <person name="Selbmann L."/>
        </authorList>
    </citation>
    <scope>NUCLEOTIDE SEQUENCE [LARGE SCALE GENOMIC DNA]</scope>
    <source>
        <strain evidence="5 6">CCFEE 5792</strain>
    </source>
</reference>
<proteinExistence type="inferred from homology"/>
<feature type="signal peptide" evidence="2">
    <location>
        <begin position="1"/>
        <end position="20"/>
    </location>
</feature>
<organism evidence="5 6">
    <name type="scientific">Exophiala bonariae</name>
    <dbReference type="NCBI Taxonomy" id="1690606"/>
    <lineage>
        <taxon>Eukaryota</taxon>
        <taxon>Fungi</taxon>
        <taxon>Dikarya</taxon>
        <taxon>Ascomycota</taxon>
        <taxon>Pezizomycotina</taxon>
        <taxon>Eurotiomycetes</taxon>
        <taxon>Chaetothyriomycetidae</taxon>
        <taxon>Chaetothyriales</taxon>
        <taxon>Herpotrichiellaceae</taxon>
        <taxon>Exophiala</taxon>
    </lineage>
</organism>
<name>A0AAV9MUA0_9EURO</name>
<evidence type="ECO:0000313" key="5">
    <source>
        <dbReference type="EMBL" id="KAK5044979.1"/>
    </source>
</evidence>
<dbReference type="Proteomes" id="UP001358417">
    <property type="component" value="Unassembled WGS sequence"/>
</dbReference>
<feature type="chain" id="PRO_5043088324" description="Peroxidase" evidence="2">
    <location>
        <begin position="21"/>
        <end position="747"/>
    </location>
</feature>
<comment type="similarity">
    <text evidence="1">Belongs to the peroxidase family.</text>
</comment>
<protein>
    <recommendedName>
        <fullName evidence="2">Peroxidase</fullName>
        <ecNumber evidence="2">1.11.1.-</ecNumber>
    </recommendedName>
</protein>
<accession>A0AAV9MUA0</accession>
<dbReference type="Gene3D" id="1.10.520.10">
    <property type="match status" value="1"/>
</dbReference>
<dbReference type="SUPFAM" id="SSF48113">
    <property type="entry name" value="Heme-dependent peroxidases"/>
    <property type="match status" value="1"/>
</dbReference>
<feature type="region of interest" description="Disordered" evidence="3">
    <location>
        <begin position="677"/>
        <end position="712"/>
    </location>
</feature>
<gene>
    <name evidence="5" type="ORF">LTR84_010351</name>
</gene>
<dbReference type="GeneID" id="89978509"/>
<dbReference type="GO" id="GO:0009277">
    <property type="term" value="C:fungal-type cell wall"/>
    <property type="evidence" value="ECO:0007669"/>
    <property type="project" value="TreeGrafter"/>
</dbReference>
<dbReference type="GO" id="GO:0004601">
    <property type="term" value="F:peroxidase activity"/>
    <property type="evidence" value="ECO:0007669"/>
    <property type="project" value="UniProtKB-KW"/>
</dbReference>
<dbReference type="AlphaFoldDB" id="A0AAV9MUA0"/>